<reference evidence="1" key="2">
    <citation type="journal article" date="2022" name="New Phytol.">
        <title>Evolutionary transition to the ectomycorrhizal habit in the genomes of a hyperdiverse lineage of mushroom-forming fungi.</title>
        <authorList>
            <person name="Looney B."/>
            <person name="Miyauchi S."/>
            <person name="Morin E."/>
            <person name="Drula E."/>
            <person name="Courty P.E."/>
            <person name="Kohler A."/>
            <person name="Kuo A."/>
            <person name="LaButti K."/>
            <person name="Pangilinan J."/>
            <person name="Lipzen A."/>
            <person name="Riley R."/>
            <person name="Andreopoulos W."/>
            <person name="He G."/>
            <person name="Johnson J."/>
            <person name="Nolan M."/>
            <person name="Tritt A."/>
            <person name="Barry K.W."/>
            <person name="Grigoriev I.V."/>
            <person name="Nagy L.G."/>
            <person name="Hibbett D."/>
            <person name="Henrissat B."/>
            <person name="Matheny P.B."/>
            <person name="Labbe J."/>
            <person name="Martin F.M."/>
        </authorList>
    </citation>
    <scope>NUCLEOTIDE SEQUENCE</scope>
    <source>
        <strain evidence="1">EC-137</strain>
    </source>
</reference>
<accession>A0ACB8QXH9</accession>
<keyword evidence="2" id="KW-1185">Reference proteome</keyword>
<reference evidence="1" key="1">
    <citation type="submission" date="2021-02" db="EMBL/GenBank/DDBJ databases">
        <authorList>
            <consortium name="DOE Joint Genome Institute"/>
            <person name="Ahrendt S."/>
            <person name="Looney B.P."/>
            <person name="Miyauchi S."/>
            <person name="Morin E."/>
            <person name="Drula E."/>
            <person name="Courty P.E."/>
            <person name="Chicoki N."/>
            <person name="Fauchery L."/>
            <person name="Kohler A."/>
            <person name="Kuo A."/>
            <person name="Labutti K."/>
            <person name="Pangilinan J."/>
            <person name="Lipzen A."/>
            <person name="Riley R."/>
            <person name="Andreopoulos W."/>
            <person name="He G."/>
            <person name="Johnson J."/>
            <person name="Barry K.W."/>
            <person name="Grigoriev I.V."/>
            <person name="Nagy L."/>
            <person name="Hibbett D."/>
            <person name="Henrissat B."/>
            <person name="Matheny P.B."/>
            <person name="Labbe J."/>
            <person name="Martin F."/>
        </authorList>
    </citation>
    <scope>NUCLEOTIDE SEQUENCE</scope>
    <source>
        <strain evidence="1">EC-137</strain>
    </source>
</reference>
<evidence type="ECO:0000313" key="2">
    <source>
        <dbReference type="Proteomes" id="UP000814128"/>
    </source>
</evidence>
<name>A0ACB8QXH9_9AGAM</name>
<dbReference type="EMBL" id="MU273472">
    <property type="protein sequence ID" value="KAI0036357.1"/>
    <property type="molecule type" value="Genomic_DNA"/>
</dbReference>
<dbReference type="Proteomes" id="UP000814128">
    <property type="component" value="Unassembled WGS sequence"/>
</dbReference>
<gene>
    <name evidence="1" type="ORF">K488DRAFT_67679</name>
</gene>
<organism evidence="1 2">
    <name type="scientific">Vararia minispora EC-137</name>
    <dbReference type="NCBI Taxonomy" id="1314806"/>
    <lineage>
        <taxon>Eukaryota</taxon>
        <taxon>Fungi</taxon>
        <taxon>Dikarya</taxon>
        <taxon>Basidiomycota</taxon>
        <taxon>Agaricomycotina</taxon>
        <taxon>Agaricomycetes</taxon>
        <taxon>Russulales</taxon>
        <taxon>Lachnocladiaceae</taxon>
        <taxon>Vararia</taxon>
    </lineage>
</organism>
<proteinExistence type="predicted"/>
<comment type="caution">
    <text evidence="1">The sequence shown here is derived from an EMBL/GenBank/DDBJ whole genome shotgun (WGS) entry which is preliminary data.</text>
</comment>
<evidence type="ECO:0000313" key="1">
    <source>
        <dbReference type="EMBL" id="KAI0036357.1"/>
    </source>
</evidence>
<sequence length="196" mass="21796">MLGSTLLLPSVVTKPAHDCRRGTCMGRGGDRNRTTGAQKDEYIEKGQNGPTSQAEDREENKEMKMSAVMLRARTRGERGGMASGSAPRSDDVVVARNDSREGVRAPGFHRTTWRCRCRETWWKGWDAEATASGAVGTPFHQAGCCHIGQPLKLIHHSRGGFSLSCDTEETVGWSWMWKSKGKQPKTSRRTVTRQIY</sequence>
<protein>
    <submittedName>
        <fullName evidence="1">Uncharacterized protein</fullName>
    </submittedName>
</protein>